<evidence type="ECO:0000313" key="2">
    <source>
        <dbReference type="EMBL" id="EAU81690.1"/>
    </source>
</evidence>
<dbReference type="GeneID" id="6016875"/>
<dbReference type="PANTHER" id="PTHR43157">
    <property type="entry name" value="PHOSPHATIDYLINOSITOL-GLYCAN BIOSYNTHESIS CLASS F PROTEIN-RELATED"/>
    <property type="match status" value="1"/>
</dbReference>
<dbReference type="Proteomes" id="UP000001861">
    <property type="component" value="Unassembled WGS sequence"/>
</dbReference>
<gene>
    <name evidence="2" type="ORF">CC1G_02706</name>
</gene>
<protein>
    <submittedName>
        <fullName evidence="2">Short-chain dehydrogenase</fullName>
    </submittedName>
</protein>
<dbReference type="PRINTS" id="PR00081">
    <property type="entry name" value="GDHRDH"/>
</dbReference>
<dbReference type="OrthoDB" id="542013at2759"/>
<organism evidence="2 3">
    <name type="scientific">Coprinopsis cinerea (strain Okayama-7 / 130 / ATCC MYA-4618 / FGSC 9003)</name>
    <name type="common">Inky cap fungus</name>
    <name type="synonym">Hormographiella aspergillata</name>
    <dbReference type="NCBI Taxonomy" id="240176"/>
    <lineage>
        <taxon>Eukaryota</taxon>
        <taxon>Fungi</taxon>
        <taxon>Dikarya</taxon>
        <taxon>Basidiomycota</taxon>
        <taxon>Agaricomycotina</taxon>
        <taxon>Agaricomycetes</taxon>
        <taxon>Agaricomycetidae</taxon>
        <taxon>Agaricales</taxon>
        <taxon>Agaricineae</taxon>
        <taxon>Psathyrellaceae</taxon>
        <taxon>Coprinopsis</taxon>
    </lineage>
</organism>
<dbReference type="STRING" id="240176.A8PBQ4"/>
<reference evidence="2 3" key="1">
    <citation type="journal article" date="2010" name="Proc. Natl. Acad. Sci. U.S.A.">
        <title>Insights into evolution of multicellular fungi from the assembled chromosomes of the mushroom Coprinopsis cinerea (Coprinus cinereus).</title>
        <authorList>
            <person name="Stajich J.E."/>
            <person name="Wilke S.K."/>
            <person name="Ahren D."/>
            <person name="Au C.H."/>
            <person name="Birren B.W."/>
            <person name="Borodovsky M."/>
            <person name="Burns C."/>
            <person name="Canback B."/>
            <person name="Casselton L.A."/>
            <person name="Cheng C.K."/>
            <person name="Deng J."/>
            <person name="Dietrich F.S."/>
            <person name="Fargo D.C."/>
            <person name="Farman M.L."/>
            <person name="Gathman A.C."/>
            <person name="Goldberg J."/>
            <person name="Guigo R."/>
            <person name="Hoegger P.J."/>
            <person name="Hooker J.B."/>
            <person name="Huggins A."/>
            <person name="James T.Y."/>
            <person name="Kamada T."/>
            <person name="Kilaru S."/>
            <person name="Kodira C."/>
            <person name="Kues U."/>
            <person name="Kupfer D."/>
            <person name="Kwan H.S."/>
            <person name="Lomsadze A."/>
            <person name="Li W."/>
            <person name="Lilly W.W."/>
            <person name="Ma L.J."/>
            <person name="Mackey A.J."/>
            <person name="Manning G."/>
            <person name="Martin F."/>
            <person name="Muraguchi H."/>
            <person name="Natvig D.O."/>
            <person name="Palmerini H."/>
            <person name="Ramesh M.A."/>
            <person name="Rehmeyer C.J."/>
            <person name="Roe B.A."/>
            <person name="Shenoy N."/>
            <person name="Stanke M."/>
            <person name="Ter-Hovhannisyan V."/>
            <person name="Tunlid A."/>
            <person name="Velagapudi R."/>
            <person name="Vision T.J."/>
            <person name="Zeng Q."/>
            <person name="Zolan M.E."/>
            <person name="Pukkila P.J."/>
        </authorList>
    </citation>
    <scope>NUCLEOTIDE SEQUENCE [LARGE SCALE GENOMIC DNA]</scope>
    <source>
        <strain evidence="3">Okayama-7 / 130 / ATCC MYA-4618 / FGSC 9003</strain>
    </source>
</reference>
<dbReference type="AlphaFoldDB" id="A8PBQ4"/>
<dbReference type="OMA" id="WYMALAD"/>
<name>A8PBQ4_COPC7</name>
<keyword evidence="3" id="KW-1185">Reference proteome</keyword>
<dbReference type="SUPFAM" id="SSF51735">
    <property type="entry name" value="NAD(P)-binding Rossmann-fold domains"/>
    <property type="match status" value="1"/>
</dbReference>
<dbReference type="eggNOG" id="KOG1208">
    <property type="taxonomic scope" value="Eukaryota"/>
</dbReference>
<evidence type="ECO:0000313" key="3">
    <source>
        <dbReference type="Proteomes" id="UP000001861"/>
    </source>
</evidence>
<keyword evidence="1" id="KW-0560">Oxidoreductase</keyword>
<dbReference type="InterPro" id="IPR036291">
    <property type="entry name" value="NAD(P)-bd_dom_sf"/>
</dbReference>
<evidence type="ECO:0000256" key="1">
    <source>
        <dbReference type="ARBA" id="ARBA00023002"/>
    </source>
</evidence>
<dbReference type="RefSeq" id="XP_001840243.1">
    <property type="nucleotide sequence ID" value="XM_001840191.1"/>
</dbReference>
<dbReference type="InterPro" id="IPR002347">
    <property type="entry name" value="SDR_fam"/>
</dbReference>
<dbReference type="Gene3D" id="3.40.50.720">
    <property type="entry name" value="NAD(P)-binding Rossmann-like Domain"/>
    <property type="match status" value="1"/>
</dbReference>
<dbReference type="EMBL" id="AACS02000004">
    <property type="protein sequence ID" value="EAU81690.1"/>
    <property type="molecule type" value="Genomic_DNA"/>
</dbReference>
<dbReference type="KEGG" id="cci:CC1G_02706"/>
<sequence>MKFTFWDFFRSQFWETVPPAPKVDLTGQTVLVTGANVGLGYEAVKHFCRMNPGKVIIACRSREKGEEAIKKIKEETGFKNLYLRILDLSKYSSVLEFADKFQAEEERLDILVANAAIATDHYKTTEDGWEETLQVNALSTLLSSVLLVPVMLKTAEKYGTQPRITIVSSGMHYWTKFEKKVVDSDDPLKVLSSREYCTKSVMGRRYADTKLLNVFIGRSLAHALKDTPIVTNVVCPGYCYSQLRRNANFLRLINFVLLDLLIGRTTEEGSRQLVWAAVTKDKGDLRGAYISSMAAQETSDYSLSEEGLKAQEKFWNGMVWELTRVDGRVSRILRDCSTSG</sequence>
<proteinExistence type="predicted"/>
<accession>A8PBQ4</accession>
<dbReference type="Pfam" id="PF00106">
    <property type="entry name" value="adh_short"/>
    <property type="match status" value="1"/>
</dbReference>
<dbReference type="GO" id="GO:0016491">
    <property type="term" value="F:oxidoreductase activity"/>
    <property type="evidence" value="ECO:0007669"/>
    <property type="project" value="UniProtKB-KW"/>
</dbReference>
<comment type="caution">
    <text evidence="2">The sequence shown here is derived from an EMBL/GenBank/DDBJ whole genome shotgun (WGS) entry which is preliminary data.</text>
</comment>
<dbReference type="VEuPathDB" id="FungiDB:CC1G_02706"/>
<dbReference type="PANTHER" id="PTHR43157:SF31">
    <property type="entry name" value="PHOSPHATIDYLINOSITOL-GLYCAN BIOSYNTHESIS CLASS F PROTEIN"/>
    <property type="match status" value="1"/>
</dbReference>
<dbReference type="InParanoid" id="A8PBQ4"/>